<dbReference type="EMBL" id="VSSQ01067499">
    <property type="protein sequence ID" value="MPN19876.1"/>
    <property type="molecule type" value="Genomic_DNA"/>
</dbReference>
<dbReference type="InterPro" id="IPR027417">
    <property type="entry name" value="P-loop_NTPase"/>
</dbReference>
<reference evidence="1" key="1">
    <citation type="submission" date="2019-08" db="EMBL/GenBank/DDBJ databases">
        <authorList>
            <person name="Kucharzyk K."/>
            <person name="Murdoch R.W."/>
            <person name="Higgins S."/>
            <person name="Loffler F."/>
        </authorList>
    </citation>
    <scope>NUCLEOTIDE SEQUENCE</scope>
</reference>
<accession>A0A645G145</accession>
<comment type="caution">
    <text evidence="1">The sequence shown here is derived from an EMBL/GenBank/DDBJ whole genome shotgun (WGS) entry which is preliminary data.</text>
</comment>
<dbReference type="AlphaFoldDB" id="A0A645G145"/>
<sequence length="99" mass="11322">MILVAEPTPFGLSDLQQTVSTLNELDIPYAVIINKSNIGSNVLHEYLVQYNIDIVTSIPFMREIAAFYANGRLVPHEIREYFSQIMAYILEFSNNLQLK</sequence>
<dbReference type="PANTHER" id="PTHR43063">
    <property type="entry name" value="4FE-4S CLUSTER CONTAINING PARA FAMILY ATPASE PROTEIN"/>
    <property type="match status" value="1"/>
</dbReference>
<name>A0A645G145_9ZZZZ</name>
<organism evidence="1">
    <name type="scientific">bioreactor metagenome</name>
    <dbReference type="NCBI Taxonomy" id="1076179"/>
    <lineage>
        <taxon>unclassified sequences</taxon>
        <taxon>metagenomes</taxon>
        <taxon>ecological metagenomes</taxon>
    </lineage>
</organism>
<dbReference type="SUPFAM" id="SSF52540">
    <property type="entry name" value="P-loop containing nucleoside triphosphate hydrolases"/>
    <property type="match status" value="1"/>
</dbReference>
<proteinExistence type="predicted"/>
<evidence type="ECO:0000313" key="1">
    <source>
        <dbReference type="EMBL" id="MPN19876.1"/>
    </source>
</evidence>
<dbReference type="PANTHER" id="PTHR43063:SF1">
    <property type="entry name" value="4FE-4S CLUSTER CONTAINING PARA FAMILY ATPASE PROTEIN"/>
    <property type="match status" value="1"/>
</dbReference>
<evidence type="ECO:0008006" key="2">
    <source>
        <dbReference type="Google" id="ProtNLM"/>
    </source>
</evidence>
<dbReference type="Gene3D" id="3.40.50.300">
    <property type="entry name" value="P-loop containing nucleotide triphosphate hydrolases"/>
    <property type="match status" value="1"/>
</dbReference>
<protein>
    <recommendedName>
        <fullName evidence="2">CobQ/CobB/MinD/ParA nucleotide binding domain-containing protein</fullName>
    </recommendedName>
</protein>
<gene>
    <name evidence="1" type="ORF">SDC9_167251</name>
</gene>